<keyword evidence="1" id="KW-0812">Transmembrane</keyword>
<name>A0A3R9M6G2_9BACT</name>
<accession>A0A3R9M6G2</accession>
<evidence type="ECO:0000313" key="2">
    <source>
        <dbReference type="EMBL" id="RSK33172.1"/>
    </source>
</evidence>
<evidence type="ECO:0000256" key="1">
    <source>
        <dbReference type="SAM" id="Phobius"/>
    </source>
</evidence>
<keyword evidence="1" id="KW-0472">Membrane</keyword>
<dbReference type="Proteomes" id="UP000280066">
    <property type="component" value="Unassembled WGS sequence"/>
</dbReference>
<feature type="transmembrane region" description="Helical" evidence="1">
    <location>
        <begin position="14"/>
        <end position="35"/>
    </location>
</feature>
<evidence type="ECO:0000313" key="3">
    <source>
        <dbReference type="Proteomes" id="UP000280066"/>
    </source>
</evidence>
<dbReference type="SUPFAM" id="SSF81442">
    <property type="entry name" value="Cytochrome c oxidase subunit I-like"/>
    <property type="match status" value="1"/>
</dbReference>
<dbReference type="OrthoDB" id="9872163at2"/>
<comment type="caution">
    <text evidence="2">The sequence shown here is derived from an EMBL/GenBank/DDBJ whole genome shotgun (WGS) entry which is preliminary data.</text>
</comment>
<sequence length="154" mass="16970">MEVIRSGAGWRRSWHFALGAGCCGVLLAVVSGLLLDKPFWLRLLTDDVGWTMYPPLTALPQAWPGGEESLRECLEAGISGGLFGAGWLRAWWQRRRAASAEASRWFGWSVLLVVPLLVQLGGNVYAARYQHNAEEQLLLHLRHTPPDSAPGTGH</sequence>
<gene>
    <name evidence="2" type="ORF">EI290_10680</name>
</gene>
<feature type="transmembrane region" description="Helical" evidence="1">
    <location>
        <begin position="105"/>
        <end position="126"/>
    </location>
</feature>
<keyword evidence="3" id="KW-1185">Reference proteome</keyword>
<dbReference type="AlphaFoldDB" id="A0A3R9M6G2"/>
<dbReference type="InterPro" id="IPR036927">
    <property type="entry name" value="Cyt_c_oxase-like_su1_sf"/>
</dbReference>
<keyword evidence="1" id="KW-1133">Transmembrane helix</keyword>
<reference evidence="2 3" key="1">
    <citation type="submission" date="2018-12" db="EMBL/GenBank/DDBJ databases">
        <authorList>
            <person name="Feng G."/>
            <person name="Zhu H."/>
        </authorList>
    </citation>
    <scope>NUCLEOTIDE SEQUENCE [LARGE SCALE GENOMIC DNA]</scope>
    <source>
        <strain evidence="2 3">9PBR-2</strain>
    </source>
</reference>
<dbReference type="EMBL" id="RWIS01000006">
    <property type="protein sequence ID" value="RSK33172.1"/>
    <property type="molecule type" value="Genomic_DNA"/>
</dbReference>
<organism evidence="2 3">
    <name type="scientific">Hymenobacter metallilatus</name>
    <dbReference type="NCBI Taxonomy" id="2493666"/>
    <lineage>
        <taxon>Bacteria</taxon>
        <taxon>Pseudomonadati</taxon>
        <taxon>Bacteroidota</taxon>
        <taxon>Cytophagia</taxon>
        <taxon>Cytophagales</taxon>
        <taxon>Hymenobacteraceae</taxon>
        <taxon>Hymenobacter</taxon>
    </lineage>
</organism>
<dbReference type="RefSeq" id="WP_125429607.1">
    <property type="nucleotide sequence ID" value="NZ_RWIS01000006.1"/>
</dbReference>
<proteinExistence type="predicted"/>
<protein>
    <submittedName>
        <fullName evidence="2">Uncharacterized protein</fullName>
    </submittedName>
</protein>